<evidence type="ECO:0000256" key="1">
    <source>
        <dbReference type="SAM" id="SignalP"/>
    </source>
</evidence>
<accession>A0A131XFV1</accession>
<reference evidence="2" key="1">
    <citation type="journal article" date="2017" name="Ticks Tick Borne Dis.">
        <title>An insight into the sialome of Hyalomma excavatum.</title>
        <authorList>
            <person name="Ribeiro J.M."/>
            <person name="Slovak M."/>
            <person name="Francischetti I.M."/>
        </authorList>
    </citation>
    <scope>NUCLEOTIDE SEQUENCE</scope>
    <source>
        <strain evidence="2">Samish</strain>
        <tissue evidence="2">Salivary glands</tissue>
    </source>
</reference>
<dbReference type="AlphaFoldDB" id="A0A131XFV1"/>
<feature type="signal peptide" evidence="1">
    <location>
        <begin position="1"/>
        <end position="22"/>
    </location>
</feature>
<keyword evidence="1" id="KW-0732">Signal</keyword>
<name>A0A131XFV1_9ACAR</name>
<dbReference type="InterPro" id="IPR012674">
    <property type="entry name" value="Calycin"/>
</dbReference>
<dbReference type="Gene3D" id="2.40.128.20">
    <property type="match status" value="1"/>
</dbReference>
<feature type="non-terminal residue" evidence="2">
    <location>
        <position position="1"/>
    </location>
</feature>
<dbReference type="EMBL" id="GEFH01002692">
    <property type="protein sequence ID" value="JAP65889.1"/>
    <property type="molecule type" value="mRNA"/>
</dbReference>
<proteinExistence type="evidence at transcript level"/>
<organism evidence="2">
    <name type="scientific">Hyalomma excavatum</name>
    <dbReference type="NCBI Taxonomy" id="257692"/>
    <lineage>
        <taxon>Eukaryota</taxon>
        <taxon>Metazoa</taxon>
        <taxon>Ecdysozoa</taxon>
        <taxon>Arthropoda</taxon>
        <taxon>Chelicerata</taxon>
        <taxon>Arachnida</taxon>
        <taxon>Acari</taxon>
        <taxon>Parasitiformes</taxon>
        <taxon>Ixodida</taxon>
        <taxon>Ixodoidea</taxon>
        <taxon>Ixodidae</taxon>
        <taxon>Hyalomminae</taxon>
        <taxon>Hyalomma</taxon>
    </lineage>
</organism>
<evidence type="ECO:0000313" key="2">
    <source>
        <dbReference type="EMBL" id="JAP65889.1"/>
    </source>
</evidence>
<sequence>RKIMEASPIIFVFLLLLPTTKQHGGGRIISKPIRENRVNIKRFFNNSEATWTFITTETSNIECKVDVTLAMNSTFVKFETSFSLNGFRVNVTNFGKFQRLYDDADKRNYTNYNAIFLSNPGREPYGYERLLFQTKDNSCGVFLVALNDHPYQWYELRVRNSSRRMPRPRCANYYLNVTRNKGKRRQVYTVECQRIFYPRLERAPW</sequence>
<feature type="chain" id="PRO_5007283778" evidence="1">
    <location>
        <begin position="23"/>
        <end position="205"/>
    </location>
</feature>
<protein>
    <submittedName>
        <fullName evidence="2">Putative lipocalin-3 1 lipocalin</fullName>
    </submittedName>
</protein>